<organism evidence="2 3">
    <name type="scientific">Niveibacterium umoris</name>
    <dbReference type="NCBI Taxonomy" id="1193620"/>
    <lineage>
        <taxon>Bacteria</taxon>
        <taxon>Pseudomonadati</taxon>
        <taxon>Pseudomonadota</taxon>
        <taxon>Betaproteobacteria</taxon>
        <taxon>Rhodocyclales</taxon>
        <taxon>Rhodocyclaceae</taxon>
        <taxon>Niveibacterium</taxon>
    </lineage>
</organism>
<accession>A0A840BCU2</accession>
<dbReference type="Proteomes" id="UP000561045">
    <property type="component" value="Unassembled WGS sequence"/>
</dbReference>
<dbReference type="RefSeq" id="WP_183630957.1">
    <property type="nucleotide sequence ID" value="NZ_BAABLE010000011.1"/>
</dbReference>
<evidence type="ECO:0000256" key="1">
    <source>
        <dbReference type="SAM" id="Phobius"/>
    </source>
</evidence>
<reference evidence="2 3" key="1">
    <citation type="submission" date="2020-08" db="EMBL/GenBank/DDBJ databases">
        <title>Genomic Encyclopedia of Type Strains, Phase IV (KMG-IV): sequencing the most valuable type-strain genomes for metagenomic binning, comparative biology and taxonomic classification.</title>
        <authorList>
            <person name="Goeker M."/>
        </authorList>
    </citation>
    <scope>NUCLEOTIDE SEQUENCE [LARGE SCALE GENOMIC DNA]</scope>
    <source>
        <strain evidence="2 3">DSM 106739</strain>
    </source>
</reference>
<feature type="transmembrane region" description="Helical" evidence="1">
    <location>
        <begin position="7"/>
        <end position="28"/>
    </location>
</feature>
<evidence type="ECO:0008006" key="4">
    <source>
        <dbReference type="Google" id="ProtNLM"/>
    </source>
</evidence>
<name>A0A840BCU2_9RHOO</name>
<sequence length="123" mass="13287">MRKQQRGISLIGTLIAAILIIGAIIMAMRMVPVYNEYFAVKKALTAIASSGDASSPEAIRSMFNRKASVEDINSVTMNDLAISKENGRWIVTAEWQRTIPLVANISLLFQFSASSAADPAAAQ</sequence>
<comment type="caution">
    <text evidence="2">The sequence shown here is derived from an EMBL/GenBank/DDBJ whole genome shotgun (WGS) entry which is preliminary data.</text>
</comment>
<keyword evidence="1" id="KW-0472">Membrane</keyword>
<evidence type="ECO:0000313" key="3">
    <source>
        <dbReference type="Proteomes" id="UP000561045"/>
    </source>
</evidence>
<gene>
    <name evidence="2" type="ORF">GGR36_000213</name>
</gene>
<proteinExistence type="predicted"/>
<keyword evidence="3" id="KW-1185">Reference proteome</keyword>
<keyword evidence="1" id="KW-0812">Transmembrane</keyword>
<evidence type="ECO:0000313" key="2">
    <source>
        <dbReference type="EMBL" id="MBB4010905.1"/>
    </source>
</evidence>
<dbReference type="InterPro" id="IPR032314">
    <property type="entry name" value="DUF4845"/>
</dbReference>
<protein>
    <recommendedName>
        <fullName evidence="4">DUF4845 domain-containing protein</fullName>
    </recommendedName>
</protein>
<keyword evidence="1" id="KW-1133">Transmembrane helix</keyword>
<dbReference type="AlphaFoldDB" id="A0A840BCU2"/>
<dbReference type="EMBL" id="JACIET010000001">
    <property type="protein sequence ID" value="MBB4010905.1"/>
    <property type="molecule type" value="Genomic_DNA"/>
</dbReference>
<dbReference type="Pfam" id="PF16137">
    <property type="entry name" value="DUF4845"/>
    <property type="match status" value="1"/>
</dbReference>